<dbReference type="SUPFAM" id="SSF111369">
    <property type="entry name" value="HlyD-like secretion proteins"/>
    <property type="match status" value="2"/>
</dbReference>
<feature type="coiled-coil region" evidence="9">
    <location>
        <begin position="79"/>
        <end position="134"/>
    </location>
</feature>
<dbReference type="Pfam" id="PF25885">
    <property type="entry name" value="HH_EMRA"/>
    <property type="match status" value="1"/>
</dbReference>
<dbReference type="GO" id="GO:0046677">
    <property type="term" value="P:response to antibiotic"/>
    <property type="evidence" value="ECO:0007669"/>
    <property type="project" value="UniProtKB-ARBA"/>
</dbReference>
<dbReference type="FunFam" id="2.40.30.170:FF:000003">
    <property type="entry name" value="Multidrug resistance protein A"/>
    <property type="match status" value="1"/>
</dbReference>
<evidence type="ECO:0000313" key="12">
    <source>
        <dbReference type="Proteomes" id="UP000241206"/>
    </source>
</evidence>
<evidence type="ECO:0000256" key="7">
    <source>
        <dbReference type="ARBA" id="ARBA00022989"/>
    </source>
</evidence>
<evidence type="ECO:0000256" key="1">
    <source>
        <dbReference type="ARBA" id="ARBA00004377"/>
    </source>
</evidence>
<evidence type="ECO:0000256" key="5">
    <source>
        <dbReference type="ARBA" id="ARBA00022519"/>
    </source>
</evidence>
<evidence type="ECO:0000256" key="2">
    <source>
        <dbReference type="ARBA" id="ARBA00009477"/>
    </source>
</evidence>
<dbReference type="GO" id="GO:0005886">
    <property type="term" value="C:plasma membrane"/>
    <property type="evidence" value="ECO:0007669"/>
    <property type="project" value="UniProtKB-SubCell"/>
</dbReference>
<evidence type="ECO:0000259" key="10">
    <source>
        <dbReference type="Pfam" id="PF25885"/>
    </source>
</evidence>
<keyword evidence="8" id="KW-0472">Membrane</keyword>
<dbReference type="AlphaFoldDB" id="A0A2T4HM06"/>
<dbReference type="InterPro" id="IPR058633">
    <property type="entry name" value="EmrA/FarA_HH"/>
</dbReference>
<name>A0A2T4HM06_9SPHN</name>
<organism evidence="11 12">
    <name type="scientific">Edaphosphingomonas fennica</name>
    <dbReference type="NCBI Taxonomy" id="114404"/>
    <lineage>
        <taxon>Bacteria</taxon>
        <taxon>Pseudomonadati</taxon>
        <taxon>Pseudomonadota</taxon>
        <taxon>Alphaproteobacteria</taxon>
        <taxon>Sphingomonadales</taxon>
        <taxon>Rhizorhabdaceae</taxon>
        <taxon>Edaphosphingomonas</taxon>
    </lineage>
</organism>
<dbReference type="InterPro" id="IPR050739">
    <property type="entry name" value="MFP"/>
</dbReference>
<reference evidence="11 12" key="1">
    <citation type="submission" date="2017-11" db="EMBL/GenBank/DDBJ databases">
        <title>Sphingomonas oleivorans sp. nov., isolated from oil-contaminated soil.</title>
        <authorList>
            <person name="Wang L."/>
            <person name="Chen L."/>
        </authorList>
    </citation>
    <scope>NUCLEOTIDE SEQUENCE [LARGE SCALE GENOMIC DNA]</scope>
    <source>
        <strain evidence="11 12">K101</strain>
    </source>
</reference>
<comment type="caution">
    <text evidence="11">The sequence shown here is derived from an EMBL/GenBank/DDBJ whole genome shotgun (WGS) entry which is preliminary data.</text>
</comment>
<keyword evidence="7" id="KW-1133">Transmembrane helix</keyword>
<keyword evidence="5" id="KW-0997">Cell inner membrane</keyword>
<keyword evidence="9" id="KW-0175">Coiled coil</keyword>
<dbReference type="PRINTS" id="PR01490">
    <property type="entry name" value="RTXTOXIND"/>
</dbReference>
<gene>
    <name evidence="11" type="ORF">CV103_20030</name>
</gene>
<dbReference type="Gene3D" id="1.10.287.470">
    <property type="entry name" value="Helix hairpin bin"/>
    <property type="match status" value="1"/>
</dbReference>
<keyword evidence="12" id="KW-1185">Reference proteome</keyword>
<protein>
    <submittedName>
        <fullName evidence="11">EmrA/EmrK family multidrug efflux transporter periplasmic adaptor subunit</fullName>
    </submittedName>
</protein>
<evidence type="ECO:0000256" key="6">
    <source>
        <dbReference type="ARBA" id="ARBA00022692"/>
    </source>
</evidence>
<accession>A0A2T4HM06</accession>
<dbReference type="GO" id="GO:1990961">
    <property type="term" value="P:xenobiotic detoxification by transmembrane export across the plasma membrane"/>
    <property type="evidence" value="ECO:0007669"/>
    <property type="project" value="UniProtKB-ARBA"/>
</dbReference>
<dbReference type="PANTHER" id="PTHR30386:SF19">
    <property type="entry name" value="MULTIDRUG EXPORT PROTEIN EMRA-RELATED"/>
    <property type="match status" value="1"/>
</dbReference>
<dbReference type="GO" id="GO:0015721">
    <property type="term" value="P:bile acid and bile salt transport"/>
    <property type="evidence" value="ECO:0007669"/>
    <property type="project" value="UniProtKB-ARBA"/>
</dbReference>
<evidence type="ECO:0000256" key="9">
    <source>
        <dbReference type="SAM" id="Coils"/>
    </source>
</evidence>
<evidence type="ECO:0000256" key="8">
    <source>
        <dbReference type="ARBA" id="ARBA00023136"/>
    </source>
</evidence>
<keyword evidence="3" id="KW-0813">Transport</keyword>
<evidence type="ECO:0000256" key="3">
    <source>
        <dbReference type="ARBA" id="ARBA00022448"/>
    </source>
</evidence>
<sequence length="356" mass="37451">MITGFTAAVAAIGVFWWIWTAFLAPRTEETDNAYTGVELSQVTPLTGGAVKAVLVIDTQPVQAGQVLVVLDDTDQRLAVDQAAAVLEGARRRVRQLIANDTSLAGQAAMQQAGIEAARTNLVQARSNLDKADLDVKRRKILAGPGAISAQELSDALTLQHNAQATVAEAGFRVKQAEAAAFAATGARGANRALFADATIATNPEVLAAKARLDAARVDLARTVIRAPVAGVVDQRRVDVGQRVQPGVPVMVVVPITAMHVDANFKEGQLRDVKPGQPATLTSDLYGSGVVYHGRVQGFGGGSGSAFAAIPAQNATGNWIKVVQRLPTRIALDPKELLEHPLRVGLSMTVTVNTSRP</sequence>
<feature type="domain" description="Multidrug export protein EmrA/FarA alpha-helical hairpin" evidence="10">
    <location>
        <begin position="73"/>
        <end position="222"/>
    </location>
</feature>
<dbReference type="Gene3D" id="2.40.30.170">
    <property type="match status" value="1"/>
</dbReference>
<comment type="similarity">
    <text evidence="2">Belongs to the membrane fusion protein (MFP) (TC 8.A.1) family.</text>
</comment>
<dbReference type="PANTHER" id="PTHR30386">
    <property type="entry name" value="MEMBRANE FUSION SUBUNIT OF EMRAB-TOLC MULTIDRUG EFFLUX PUMP"/>
    <property type="match status" value="1"/>
</dbReference>
<evidence type="ECO:0000313" key="11">
    <source>
        <dbReference type="EMBL" id="PTD16806.1"/>
    </source>
</evidence>
<proteinExistence type="inferred from homology"/>
<dbReference type="Proteomes" id="UP000241206">
    <property type="component" value="Unassembled WGS sequence"/>
</dbReference>
<keyword evidence="4" id="KW-1003">Cell membrane</keyword>
<dbReference type="EMBL" id="PHHF01000079">
    <property type="protein sequence ID" value="PTD16806.1"/>
    <property type="molecule type" value="Genomic_DNA"/>
</dbReference>
<evidence type="ECO:0000256" key="4">
    <source>
        <dbReference type="ARBA" id="ARBA00022475"/>
    </source>
</evidence>
<keyword evidence="6" id="KW-0812">Transmembrane</keyword>
<comment type="subcellular location">
    <subcellularLocation>
        <location evidence="1">Cell inner membrane</location>
        <topology evidence="1">Single-pass membrane protein</topology>
    </subcellularLocation>
</comment>